<keyword evidence="2" id="KW-1185">Reference proteome</keyword>
<dbReference type="KEGG" id="hoh:Hoch_1043"/>
<accession>D0LQS6</accession>
<reference evidence="1 2" key="1">
    <citation type="journal article" date="2010" name="Stand. Genomic Sci.">
        <title>Complete genome sequence of Haliangium ochraceum type strain (SMP-2).</title>
        <authorList>
            <consortium name="US DOE Joint Genome Institute (JGI-PGF)"/>
            <person name="Ivanova N."/>
            <person name="Daum C."/>
            <person name="Lang E."/>
            <person name="Abt B."/>
            <person name="Kopitz M."/>
            <person name="Saunders E."/>
            <person name="Lapidus A."/>
            <person name="Lucas S."/>
            <person name="Glavina Del Rio T."/>
            <person name="Nolan M."/>
            <person name="Tice H."/>
            <person name="Copeland A."/>
            <person name="Cheng J.F."/>
            <person name="Chen F."/>
            <person name="Bruce D."/>
            <person name="Goodwin L."/>
            <person name="Pitluck S."/>
            <person name="Mavromatis K."/>
            <person name="Pati A."/>
            <person name="Mikhailova N."/>
            <person name="Chen A."/>
            <person name="Palaniappan K."/>
            <person name="Land M."/>
            <person name="Hauser L."/>
            <person name="Chang Y.J."/>
            <person name="Jeffries C.D."/>
            <person name="Detter J.C."/>
            <person name="Brettin T."/>
            <person name="Rohde M."/>
            <person name="Goker M."/>
            <person name="Bristow J."/>
            <person name="Markowitz V."/>
            <person name="Eisen J.A."/>
            <person name="Hugenholtz P."/>
            <person name="Kyrpides N.C."/>
            <person name="Klenk H.P."/>
        </authorList>
    </citation>
    <scope>NUCLEOTIDE SEQUENCE [LARGE SCALE GENOMIC DNA]</scope>
    <source>
        <strain evidence="2">DSM 14365 / CIP 107738 / JCM 11303 / AJ 13395 / SMP-2</strain>
    </source>
</reference>
<dbReference type="NCBIfam" id="NF041813">
    <property type="entry name" value="Avs2"/>
    <property type="match status" value="1"/>
</dbReference>
<dbReference type="STRING" id="502025.Hoch_1043"/>
<dbReference type="eggNOG" id="COG1484">
    <property type="taxonomic scope" value="Bacteria"/>
</dbReference>
<gene>
    <name evidence="1" type="ordered locus">Hoch_1043</name>
</gene>
<sequence length="1574" mass="177630">MSSPNLDWSAIRPLNRTRDRGFEELCAQLARSELPAGTQFIRKGTPDAGVECYAIFPDGSEWAWQAKYFLTSPEASQWQQVDKSVVTALEKHPAITKYFVCMPIDLPDGRVERTTRASGEKKPTTSAQDQWNERVKKWKAAARADGREVEFLFWGSHELLFRLAQPVHVGRVYFWFDKRGFDRAWFSARLEAALHTAGPRYTPEVHVDLPVAQDFDAFGRAAQFFERTKTLAPPIRDRLRTVQHSEVRESIPEIETTTTELSNAVQKVLDHFSALKVQPTGVLPFAPLITLIDEARTAADKLCLILEKHETEYDVKRSMDDTSRRSAARYRANPFRDRRFCVGRLETELHQAAERLRRADELSNGKELILCGSAGTGKTHLLCDVARRRIAKDCPTVLLMGQMFVNHDGPWPQVLQQLDLPRLSAEEFVGALEAAAQASGARALILLDAINEGSGRTIWPSHMAAFLSQIARSPWIGVVMAIRTSYEELVVPLEIRERATKVVHNGFREHEYDATRTFFLHYGLELPSTPLLDPEFRNPLFLKTLCRGLHTKGERRLPRGLHGITAVFDLYLGSVNERLATQLDFDRRIPLVRQALEAVAAALTDSGKRWLSLESAKTIVNALLPGRDFGRSLYRGLVVEGILVEEASRIAGNSRGDFVYVAYERFADHLVTKTLLDRHLDPSSPASAFGAGGGLAFINNSDDDIPPGLLEALWIQVPERCGEELSALVPAIADRWNAAEAFRQSLVWRAATAFSKGTHDALNSLCRSDRDRHETVDALLTLAVLPQHPFNARFLDQLLRRDSMPDRDAWWSISLHNAWGNHGGVDRLVDWASSLDPEAPLEDEVIELAGTALAWLFTSSHRYLRDRATKALVALYSGRLDSMSHLIEQFSDVDDPYVTERVYAAAYGVAMRAHNPAEVGSLALVVYEHVFASTSPPAHILLRDYARGVIERALYLHPDITIDMTRVRPPYSSHWPGFPSEVEIQPFLADCSRSSNESGELHWTRNEIASSVLDGDFARYVIGTNSSATGDWLTITLAEAAWEPPPKPEVLRQQPPKPEVLRQQLIEDLSAEERRVWDEFSEADEKRNAVLRPFVEDWFKERSEGGDRSLLDNEHLLAELEKARTPELDAVEAKWEKMLAILQSTLSSEHAALLDTIGVMEDSGRTSMEPPRLAFKGLQRYILKRVFDLGWTFEQFGRFDRFSTGSNDRRASKAERIGKKYQWIAYHELLALISDRFQYRERYLENDADKEYAGPWQKRLRDIDPSCTLRSTRGGTSWSGHTSAWWGPILFDATPLPGNEREWVQQTGDLPKIENLLCTTDTDDGIRWINAQGSFTWMQQASADREPTAVDRGELWYQCTGYLIHKHDTAAFLKWAEGVDFWGEWMPAPSEVYRVFLGEHAWSPAARYYGDGGWTQPHQDCPVKIRVAALEYSRESGGFDCSVDESYTLSLPVRELVTDLRLRWSGKGADYLDSSGVLAAQDPTVDTPGPDALLLRSDLLETLQRDMNLTLCWAVLGEKRILRGGENGPRYPSLRMSGAYVLDESGLQGFVKRILDDPNKSPRESQLLNTYRSP</sequence>
<dbReference type="Gene3D" id="3.40.50.300">
    <property type="entry name" value="P-loop containing nucleotide triphosphate hydrolases"/>
    <property type="match status" value="1"/>
</dbReference>
<evidence type="ECO:0000313" key="1">
    <source>
        <dbReference type="EMBL" id="ACY13636.1"/>
    </source>
</evidence>
<name>D0LQS6_HALO1</name>
<dbReference type="RefSeq" id="WP_012826254.1">
    <property type="nucleotide sequence ID" value="NC_013440.1"/>
</dbReference>
<proteinExistence type="predicted"/>
<dbReference type="SUPFAM" id="SSF52540">
    <property type="entry name" value="P-loop containing nucleoside triphosphate hydrolases"/>
    <property type="match status" value="1"/>
</dbReference>
<dbReference type="OrthoDB" id="9757917at2"/>
<dbReference type="InterPro" id="IPR027417">
    <property type="entry name" value="P-loop_NTPase"/>
</dbReference>
<evidence type="ECO:0000313" key="2">
    <source>
        <dbReference type="Proteomes" id="UP000001880"/>
    </source>
</evidence>
<dbReference type="EMBL" id="CP001804">
    <property type="protein sequence ID" value="ACY13636.1"/>
    <property type="molecule type" value="Genomic_DNA"/>
</dbReference>
<organism evidence="1 2">
    <name type="scientific">Haliangium ochraceum (strain DSM 14365 / JCM 11303 / SMP-2)</name>
    <dbReference type="NCBI Taxonomy" id="502025"/>
    <lineage>
        <taxon>Bacteria</taxon>
        <taxon>Pseudomonadati</taxon>
        <taxon>Myxococcota</taxon>
        <taxon>Polyangia</taxon>
        <taxon>Haliangiales</taxon>
        <taxon>Kofleriaceae</taxon>
        <taxon>Haliangium</taxon>
    </lineage>
</organism>
<protein>
    <recommendedName>
        <fullName evidence="3">AAA ATPase</fullName>
    </recommendedName>
</protein>
<dbReference type="Proteomes" id="UP000001880">
    <property type="component" value="Chromosome"/>
</dbReference>
<dbReference type="HOGENOM" id="CLU_003627_0_0_7"/>
<evidence type="ECO:0008006" key="3">
    <source>
        <dbReference type="Google" id="ProtNLM"/>
    </source>
</evidence>